<evidence type="ECO:0000256" key="2">
    <source>
        <dbReference type="SAM" id="MobiDB-lite"/>
    </source>
</evidence>
<dbReference type="RefSeq" id="XP_033396600.1">
    <property type="nucleotide sequence ID" value="XM_033546647.1"/>
</dbReference>
<dbReference type="InterPro" id="IPR013083">
    <property type="entry name" value="Znf_RING/FYVE/PHD"/>
</dbReference>
<dbReference type="InterPro" id="IPR001841">
    <property type="entry name" value="Znf_RING"/>
</dbReference>
<protein>
    <recommendedName>
        <fullName evidence="3">RING-type domain-containing protein</fullName>
    </recommendedName>
</protein>
<dbReference type="OrthoDB" id="8062037at2759"/>
<sequence length="351" mass="39347">MLRSRIEQNIPLPDTPEDFLTRGVYALAIDRLPADSHECPICLIGYNEPQDNRPAGEGAVLIRRCGHAIGWECLKRQVAMGADPRRCPMCRDSLYALPERRTAPASWAPDAPPRPPVRASSTVLQRTRARDSEPASLSIRDYVFNIPEQAVFSFIRLEYDDGTSPVYYRVTGYMMPDGSGVASLRDNDNTALQYPPGTFSAPNAGATQTNGDYLIITHEQVAEAAARGNGAWDADLNLDFLMEPGPVLCIWESEDRYISPLLIGRNPNFRTAINAPETNIAITLMDRLFESRRVRQYLEWRMKGSELRNLLMGAATQVETQFNGLPEHVWMYLEAVVEILVNWLAFTNGSR</sequence>
<dbReference type="GeneID" id="54304153"/>
<dbReference type="PROSITE" id="PS50089">
    <property type="entry name" value="ZF_RING_2"/>
    <property type="match status" value="1"/>
</dbReference>
<reference evidence="4" key="1">
    <citation type="journal article" date="2020" name="Stud. Mycol.">
        <title>101 Dothideomycetes genomes: a test case for predicting lifestyles and emergence of pathogens.</title>
        <authorList>
            <person name="Haridas S."/>
            <person name="Albert R."/>
            <person name="Binder M."/>
            <person name="Bloem J."/>
            <person name="Labutti K."/>
            <person name="Salamov A."/>
            <person name="Andreopoulos B."/>
            <person name="Baker S."/>
            <person name="Barry K."/>
            <person name="Bills G."/>
            <person name="Bluhm B."/>
            <person name="Cannon C."/>
            <person name="Castanera R."/>
            <person name="Culley D."/>
            <person name="Daum C."/>
            <person name="Ezra D."/>
            <person name="Gonzalez J."/>
            <person name="Henrissat B."/>
            <person name="Kuo A."/>
            <person name="Liang C."/>
            <person name="Lipzen A."/>
            <person name="Lutzoni F."/>
            <person name="Magnuson J."/>
            <person name="Mondo S."/>
            <person name="Nolan M."/>
            <person name="Ohm R."/>
            <person name="Pangilinan J."/>
            <person name="Park H.-J."/>
            <person name="Ramirez L."/>
            <person name="Alfaro M."/>
            <person name="Sun H."/>
            <person name="Tritt A."/>
            <person name="Yoshinaga Y."/>
            <person name="Zwiers L.-H."/>
            <person name="Turgeon B."/>
            <person name="Goodwin S."/>
            <person name="Spatafora J."/>
            <person name="Crous P."/>
            <person name="Grigoriev I."/>
        </authorList>
    </citation>
    <scope>NUCLEOTIDE SEQUENCE</scope>
    <source>
        <strain evidence="4">CBS 121167</strain>
    </source>
</reference>
<name>A0A6A6BDB0_9PEZI</name>
<keyword evidence="1" id="KW-0863">Zinc-finger</keyword>
<evidence type="ECO:0000313" key="5">
    <source>
        <dbReference type="Proteomes" id="UP000799438"/>
    </source>
</evidence>
<dbReference type="SMART" id="SM00184">
    <property type="entry name" value="RING"/>
    <property type="match status" value="1"/>
</dbReference>
<dbReference type="SUPFAM" id="SSF57850">
    <property type="entry name" value="RING/U-box"/>
    <property type="match status" value="1"/>
</dbReference>
<dbReference type="Proteomes" id="UP000799438">
    <property type="component" value="Unassembled WGS sequence"/>
</dbReference>
<dbReference type="Gene3D" id="3.30.40.10">
    <property type="entry name" value="Zinc/RING finger domain, C3HC4 (zinc finger)"/>
    <property type="match status" value="1"/>
</dbReference>
<keyword evidence="1" id="KW-0479">Metal-binding</keyword>
<feature type="region of interest" description="Disordered" evidence="2">
    <location>
        <begin position="104"/>
        <end position="130"/>
    </location>
</feature>
<evidence type="ECO:0000259" key="3">
    <source>
        <dbReference type="PROSITE" id="PS50089"/>
    </source>
</evidence>
<proteinExistence type="predicted"/>
<organism evidence="4 5">
    <name type="scientific">Aplosporella prunicola CBS 121167</name>
    <dbReference type="NCBI Taxonomy" id="1176127"/>
    <lineage>
        <taxon>Eukaryota</taxon>
        <taxon>Fungi</taxon>
        <taxon>Dikarya</taxon>
        <taxon>Ascomycota</taxon>
        <taxon>Pezizomycotina</taxon>
        <taxon>Dothideomycetes</taxon>
        <taxon>Dothideomycetes incertae sedis</taxon>
        <taxon>Botryosphaeriales</taxon>
        <taxon>Aplosporellaceae</taxon>
        <taxon>Aplosporella</taxon>
    </lineage>
</organism>
<evidence type="ECO:0000256" key="1">
    <source>
        <dbReference type="PROSITE-ProRule" id="PRU00175"/>
    </source>
</evidence>
<feature type="domain" description="RING-type" evidence="3">
    <location>
        <begin position="39"/>
        <end position="91"/>
    </location>
</feature>
<dbReference type="GO" id="GO:0008270">
    <property type="term" value="F:zinc ion binding"/>
    <property type="evidence" value="ECO:0007669"/>
    <property type="project" value="UniProtKB-KW"/>
</dbReference>
<keyword evidence="1" id="KW-0862">Zinc</keyword>
<evidence type="ECO:0000313" key="4">
    <source>
        <dbReference type="EMBL" id="KAF2140887.1"/>
    </source>
</evidence>
<dbReference type="Pfam" id="PF13639">
    <property type="entry name" value="zf-RING_2"/>
    <property type="match status" value="1"/>
</dbReference>
<gene>
    <name evidence="4" type="ORF">K452DRAFT_42314</name>
</gene>
<keyword evidence="5" id="KW-1185">Reference proteome</keyword>
<dbReference type="EMBL" id="ML995488">
    <property type="protein sequence ID" value="KAF2140887.1"/>
    <property type="molecule type" value="Genomic_DNA"/>
</dbReference>
<dbReference type="AlphaFoldDB" id="A0A6A6BDB0"/>
<accession>A0A6A6BDB0</accession>